<reference evidence="2" key="1">
    <citation type="submission" date="2025-08" db="UniProtKB">
        <authorList>
            <consortium name="Ensembl"/>
        </authorList>
    </citation>
    <scope>IDENTIFICATION</scope>
</reference>
<dbReference type="InterPro" id="IPR029281">
    <property type="entry name" value="FAM194_C"/>
</dbReference>
<organism evidence="2 3">
    <name type="scientific">Spermophilus dauricus</name>
    <name type="common">Daurian ground squirrel</name>
    <dbReference type="NCBI Taxonomy" id="99837"/>
    <lineage>
        <taxon>Eukaryota</taxon>
        <taxon>Metazoa</taxon>
        <taxon>Chordata</taxon>
        <taxon>Craniata</taxon>
        <taxon>Vertebrata</taxon>
        <taxon>Euteleostomi</taxon>
        <taxon>Mammalia</taxon>
        <taxon>Eutheria</taxon>
        <taxon>Euarchontoglires</taxon>
        <taxon>Glires</taxon>
        <taxon>Rodentia</taxon>
        <taxon>Sciuromorpha</taxon>
        <taxon>Sciuridae</taxon>
        <taxon>Xerinae</taxon>
        <taxon>Marmotini</taxon>
        <taxon>Spermophilus</taxon>
    </lineage>
</organism>
<dbReference type="Ensembl" id="ENSSDAT00000015517.1">
    <property type="protein sequence ID" value="ENSSDAP00000013681.1"/>
    <property type="gene ID" value="ENSSDAG00000012346.1"/>
</dbReference>
<feature type="domain" description="FAM194 C-terminal" evidence="1">
    <location>
        <begin position="358"/>
        <end position="554"/>
    </location>
</feature>
<evidence type="ECO:0000313" key="2">
    <source>
        <dbReference type="Ensembl" id="ENSSDAP00000013681.1"/>
    </source>
</evidence>
<evidence type="ECO:0000313" key="3">
    <source>
        <dbReference type="Proteomes" id="UP000694422"/>
    </source>
</evidence>
<dbReference type="Proteomes" id="UP000694422">
    <property type="component" value="Unplaced"/>
</dbReference>
<dbReference type="AlphaFoldDB" id="A0A8C9UPX3"/>
<protein>
    <submittedName>
        <fullName evidence="2">Glutamate rich 6</fullName>
    </submittedName>
</protein>
<proteinExistence type="predicted"/>
<name>A0A8C9UPX3_SPEDA</name>
<dbReference type="PANTHER" id="PTHR23093">
    <property type="entry name" value="SIMILAR TO CHROMOSOME 3 OPEN READING FRAME 20"/>
    <property type="match status" value="1"/>
</dbReference>
<reference evidence="2" key="2">
    <citation type="submission" date="2025-09" db="UniProtKB">
        <authorList>
            <consortium name="Ensembl"/>
        </authorList>
    </citation>
    <scope>IDENTIFICATION</scope>
</reference>
<evidence type="ECO:0000259" key="1">
    <source>
        <dbReference type="Pfam" id="PF14977"/>
    </source>
</evidence>
<dbReference type="Pfam" id="PF14977">
    <property type="entry name" value="FAM194"/>
    <property type="match status" value="1"/>
</dbReference>
<accession>A0A8C9UPX3</accession>
<dbReference type="PANTHER" id="PTHR23093:SF11">
    <property type="entry name" value="GLUTAMATE-RICH PROTEIN 6"/>
    <property type="match status" value="1"/>
</dbReference>
<keyword evidence="3" id="KW-1185">Reference proteome</keyword>
<sequence>MAAPLCLCTPVLATPLSWLHPLPLHPILAAPLSWLHPLASAPLSWLQPVLDAPCLGHIPVLAAPHPGCTPVPLHPILAAAPPSWLPSRHLLTLQAGWHLPSLPGCCSWVRRGPWWLSSLYGLHVPPLPPTWKGLIGTDRWVINPEEPKLSVLCELEFKEDFIQLFEPSLTTLPSVGPPSILAYKKDHSDSDIYFKEEEDLAPKCEFCNSDLHSFLSNVDISSNMKESAPCCHHFQNLIDFIYEENQKSQSTATELIKIAPHAAHGSEAERLKAKERAQRRKQERLAARHLAILANTEQTSSIPEDPRHLKTISYQLSVDVPKPTPVLERLSDFYLKYTNISILCCDSRRACGKVVTSELLERHYKNGRKFLTSFPDGTTQIFYPSGNLAIIQVPNKINGFTCIIQEDVPMNPAILALLDSSGRSSCYHPNGNVWVFINLLGGQYSDQAGNRIRVWNWSRSVTSSPLVSFKPVFLALNHHIGIRILGQDKVSITFLAMGQQARISVGTKVALPEEIPVLWYVSGEDLFLLASLIKIRRLFHRLQGGVAFPSSQVWGRLKQPSYLSSLCLKLLALCHNSGAKKDILTTVRDRIKENI</sequence>